<dbReference type="Gene3D" id="2.60.60.20">
    <property type="entry name" value="PLAT/LH2 domain"/>
    <property type="match status" value="1"/>
</dbReference>
<protein>
    <submittedName>
        <fullName evidence="2">Uncharacterized protein</fullName>
    </submittedName>
</protein>
<keyword evidence="3" id="KW-1185">Reference proteome</keyword>
<sequence>MDRESKLGVVVRDAENGERVPNMLVSSMAEDEKGNLVNLGVLASNANGFLAFDLVPTKAIGPLKHLWVQPLDDAEARIDVVADAQYGRGGDVVTLGVPKASGAIGASGYDAPQSVMPSVFDFRHSPGAFGGNADLSLGEDDCRQVIPSNKATKSYFLREVIRDVPWEESPEGRGHWVKSEAGVRTGKVREYRVTWSPARHTLGEVVYSVPLAPCEAVNLAVIDWSRSDDASRGENTTVTENLRHRQRRDRSIEETVEASVREIQGGGSLMSAAAATIPIEAVEVNAAAGSGLSFSGGRRQTSAETTQELADTIVQSSASVRSRNSTIVTQSDQSESEVIETRTVRNHNNCHALTVLYHEVLRNYLVRTEFNREVEVLLVEQDLIDFTPDNLPRYRHILEPALQAPRLRECFDANARLVHGMHEVDAPEPDADSSGAIGTVERFKVRLYTGDEGAWVGTVFAIVSLANGGDKEHKLTAQGSDYGSNSSKTYDFPVMGQGVRIEDVREVGVRYNKSVGDDWKFKGVQVEYLLEGESELRPLYRNLGVNKMFSADGEWRDDVSLATEPDEEEGSSDADEATATAQRRDRFCQQRLLDHLNAQQYHYSRLIWLNQSNTARTAALDAQAYGQGTLLDYVVDRPLAVQGRYLAYPLREVSERASESASDSVAERVVSLPARGVFAEAQLSSCSVCEKRDVSRRKDWSQSPCRDAEAPEISGVSPGSRARDPDLEPTSMPDSVVNIVNPQPAPDPTGMAGALGLLGQSNIFRDMSGRQELADLMTGLATGSVGADEAQQRAREIMQNGGGGASDGSSAGQGSTSKSLGDPARTYDDLQLIEEAYDRGALTDEGRQSATSNRLGDTSQSGVMFASHIQTEPVDVRLRLFIPSEAVDLPGAPPLGGDGRGFSYDGGTHRAMVECVLGLDPDLASPIIGSYRREFGESTAYAEEDAVEVSGKPSWFMAIKPGATPTERATQSVTDAHIAARAQRFEDNPLYSSRVTDSPSPTIKLNIVINAAIPDEVFWPAPEITGDMDLYLTADALQKKTLYRLRGQHDGFPAYELYLNGQLAYAHDPVATGHTPASLFGSGEIDPDHGWREVPMRPSGPTTTPI</sequence>
<evidence type="ECO:0000313" key="2">
    <source>
        <dbReference type="EMBL" id="WQH15666.1"/>
    </source>
</evidence>
<proteinExistence type="predicted"/>
<evidence type="ECO:0000313" key="3">
    <source>
        <dbReference type="Proteomes" id="UP001327459"/>
    </source>
</evidence>
<feature type="region of interest" description="Disordered" evidence="1">
    <location>
        <begin position="799"/>
        <end position="824"/>
    </location>
</feature>
<gene>
    <name evidence="2" type="ORF">SR882_07800</name>
</gene>
<feature type="compositionally biased region" description="Polar residues" evidence="1">
    <location>
        <begin position="848"/>
        <end position="859"/>
    </location>
</feature>
<dbReference type="EMBL" id="CP140153">
    <property type="protein sequence ID" value="WQH15666.1"/>
    <property type="molecule type" value="Genomic_DNA"/>
</dbReference>
<feature type="region of interest" description="Disordered" evidence="1">
    <location>
        <begin position="839"/>
        <end position="859"/>
    </location>
</feature>
<feature type="region of interest" description="Disordered" evidence="1">
    <location>
        <begin position="1084"/>
        <end position="1106"/>
    </location>
</feature>
<evidence type="ECO:0000256" key="1">
    <source>
        <dbReference type="SAM" id="MobiDB-lite"/>
    </source>
</evidence>
<feature type="region of interest" description="Disordered" evidence="1">
    <location>
        <begin position="697"/>
        <end position="731"/>
    </location>
</feature>
<organism evidence="2 3">
    <name type="scientific">Guyparkeria halophila</name>
    <dbReference type="NCBI Taxonomy" id="47960"/>
    <lineage>
        <taxon>Bacteria</taxon>
        <taxon>Pseudomonadati</taxon>
        <taxon>Pseudomonadota</taxon>
        <taxon>Gammaproteobacteria</taxon>
        <taxon>Chromatiales</taxon>
        <taxon>Thioalkalibacteraceae</taxon>
        <taxon>Guyparkeria</taxon>
    </lineage>
</organism>
<dbReference type="Proteomes" id="UP001327459">
    <property type="component" value="Chromosome"/>
</dbReference>
<accession>A0ABZ0YUI1</accession>
<reference evidence="2 3" key="1">
    <citation type="submission" date="2023-11" db="EMBL/GenBank/DDBJ databases">
        <title>MicrobeMod: A computational toolkit for identifying prokaryotic methylation and restriction-modification with nanopore sequencing.</title>
        <authorList>
            <person name="Crits-Christoph A."/>
            <person name="Kang S.C."/>
            <person name="Lee H."/>
            <person name="Ostrov N."/>
        </authorList>
    </citation>
    <scope>NUCLEOTIDE SEQUENCE [LARGE SCALE GENOMIC DNA]</scope>
    <source>
        <strain evidence="2 3">ATCC 49870</strain>
    </source>
</reference>
<dbReference type="RefSeq" id="WP_322520692.1">
    <property type="nucleotide sequence ID" value="NZ_CP140153.1"/>
</dbReference>
<feature type="compositionally biased region" description="Basic and acidic residues" evidence="1">
    <location>
        <begin position="1086"/>
        <end position="1095"/>
    </location>
</feature>
<name>A0ABZ0YUI1_9GAMM</name>
<feature type="compositionally biased region" description="Low complexity" evidence="1">
    <location>
        <begin position="807"/>
        <end position="817"/>
    </location>
</feature>